<protein>
    <submittedName>
        <fullName evidence="4">8-oxo-dGTP pyrophosphatase MutT (NUDIX family)</fullName>
    </submittedName>
</protein>
<evidence type="ECO:0000256" key="1">
    <source>
        <dbReference type="ARBA" id="ARBA00001946"/>
    </source>
</evidence>
<keyword evidence="2" id="KW-0378">Hydrolase</keyword>
<dbReference type="InterPro" id="IPR015797">
    <property type="entry name" value="NUDIX_hydrolase-like_dom_sf"/>
</dbReference>
<accession>A0A7X0HLZ6</accession>
<dbReference type="PROSITE" id="PS51462">
    <property type="entry name" value="NUDIX"/>
    <property type="match status" value="1"/>
</dbReference>
<organism evidence="4 5">
    <name type="scientific">Streptomyces candidus</name>
    <dbReference type="NCBI Taxonomy" id="67283"/>
    <lineage>
        <taxon>Bacteria</taxon>
        <taxon>Bacillati</taxon>
        <taxon>Actinomycetota</taxon>
        <taxon>Actinomycetes</taxon>
        <taxon>Kitasatosporales</taxon>
        <taxon>Streptomycetaceae</taxon>
        <taxon>Streptomyces</taxon>
    </lineage>
</organism>
<dbReference type="SUPFAM" id="SSF55811">
    <property type="entry name" value="Nudix"/>
    <property type="match status" value="1"/>
</dbReference>
<dbReference type="EMBL" id="JACHEM010000038">
    <property type="protein sequence ID" value="MBB6440109.1"/>
    <property type="molecule type" value="Genomic_DNA"/>
</dbReference>
<keyword evidence="5" id="KW-1185">Reference proteome</keyword>
<dbReference type="InterPro" id="IPR000086">
    <property type="entry name" value="NUDIX_hydrolase_dom"/>
</dbReference>
<dbReference type="CDD" id="cd02883">
    <property type="entry name" value="NUDIX_Hydrolase"/>
    <property type="match status" value="1"/>
</dbReference>
<gene>
    <name evidence="4" type="ORF">HNQ79_006622</name>
</gene>
<dbReference type="AlphaFoldDB" id="A0A7X0HLZ6"/>
<comment type="cofactor">
    <cofactor evidence="1">
        <name>Mg(2+)</name>
        <dbReference type="ChEBI" id="CHEBI:18420"/>
    </cofactor>
</comment>
<evidence type="ECO:0000313" key="4">
    <source>
        <dbReference type="EMBL" id="MBB6440109.1"/>
    </source>
</evidence>
<sequence length="191" mass="20498">MTNEAFAAHLGVAVRTVAGWHKDPSVVPRTEIQAALDTALERANETVQLRFARISRPTAGPAEAQALRVAIAVVVKADEVLLVCRRGDTSLRWQFPAGMVKPGAAPADVAIQETVAETGVHAAARRHLGERLHPQTGVMADYHLCEYLAGIASNEDVVENSAVAWVPIKDLGKFIPSDKIFPPILNALENA</sequence>
<proteinExistence type="predicted"/>
<dbReference type="Gene3D" id="3.90.79.10">
    <property type="entry name" value="Nucleoside Triphosphate Pyrophosphohydrolase"/>
    <property type="match status" value="1"/>
</dbReference>
<evidence type="ECO:0000313" key="5">
    <source>
        <dbReference type="Proteomes" id="UP000540423"/>
    </source>
</evidence>
<evidence type="ECO:0000259" key="3">
    <source>
        <dbReference type="PROSITE" id="PS51462"/>
    </source>
</evidence>
<evidence type="ECO:0000256" key="2">
    <source>
        <dbReference type="ARBA" id="ARBA00022801"/>
    </source>
</evidence>
<feature type="domain" description="Nudix hydrolase" evidence="3">
    <location>
        <begin position="64"/>
        <end position="188"/>
    </location>
</feature>
<dbReference type="Pfam" id="PF00293">
    <property type="entry name" value="NUDIX"/>
    <property type="match status" value="1"/>
</dbReference>
<dbReference type="Proteomes" id="UP000540423">
    <property type="component" value="Unassembled WGS sequence"/>
</dbReference>
<dbReference type="PANTHER" id="PTHR43046">
    <property type="entry name" value="GDP-MANNOSE MANNOSYL HYDROLASE"/>
    <property type="match status" value="1"/>
</dbReference>
<dbReference type="GO" id="GO:0016787">
    <property type="term" value="F:hydrolase activity"/>
    <property type="evidence" value="ECO:0007669"/>
    <property type="project" value="UniProtKB-KW"/>
</dbReference>
<reference evidence="4 5" key="1">
    <citation type="submission" date="2020-08" db="EMBL/GenBank/DDBJ databases">
        <title>Genomic Encyclopedia of Type Strains, Phase IV (KMG-IV): sequencing the most valuable type-strain genomes for metagenomic binning, comparative biology and taxonomic classification.</title>
        <authorList>
            <person name="Goeker M."/>
        </authorList>
    </citation>
    <scope>NUCLEOTIDE SEQUENCE [LARGE SCALE GENOMIC DNA]</scope>
    <source>
        <strain evidence="4 5">DSM 40141</strain>
    </source>
</reference>
<comment type="caution">
    <text evidence="4">The sequence shown here is derived from an EMBL/GenBank/DDBJ whole genome shotgun (WGS) entry which is preliminary data.</text>
</comment>
<dbReference type="PANTHER" id="PTHR43046:SF14">
    <property type="entry name" value="MUTT_NUDIX FAMILY PROTEIN"/>
    <property type="match status" value="1"/>
</dbReference>
<name>A0A7X0HLZ6_9ACTN</name>